<dbReference type="AlphaFoldDB" id="A0A8H6DQ35"/>
<evidence type="ECO:0000313" key="2">
    <source>
        <dbReference type="Proteomes" id="UP000544331"/>
    </source>
</evidence>
<proteinExistence type="predicted"/>
<dbReference type="OrthoDB" id="3432781at2759"/>
<dbReference type="EMBL" id="JAAOAN010000021">
    <property type="protein sequence ID" value="KAF5724950.1"/>
    <property type="molecule type" value="Genomic_DNA"/>
</dbReference>
<comment type="caution">
    <text evidence="1">The sequence shown here is derived from an EMBL/GenBank/DDBJ whole genome shotgun (WGS) entry which is preliminary data.</text>
</comment>
<sequence length="186" mass="20617">MTLGSSAASFSAIVQFSDLMSTEYFWGSLLGQDTSLDTVAYYTDPFYAECRAYGRIREAIDINLLQSDVAIASHGFFFLETKDQEALQSRNIDLGLNSITINYQRSTIGGLRTRAIVKDVVSSKSGNTSTNMSKILGKVVSMNKAGIYRMDIRIDNFRDGRLIDFGSRWTESHALLDSLSYEAAMG</sequence>
<name>A0A8H6DQ35_9HYPO</name>
<evidence type="ECO:0000313" key="1">
    <source>
        <dbReference type="EMBL" id="KAF5724950.1"/>
    </source>
</evidence>
<accession>A0A8H6DQ35</accession>
<keyword evidence="2" id="KW-1185">Reference proteome</keyword>
<organism evidence="1 2">
    <name type="scientific">Fusarium mundagurra</name>
    <dbReference type="NCBI Taxonomy" id="1567541"/>
    <lineage>
        <taxon>Eukaryota</taxon>
        <taxon>Fungi</taxon>
        <taxon>Dikarya</taxon>
        <taxon>Ascomycota</taxon>
        <taxon>Pezizomycotina</taxon>
        <taxon>Sordariomycetes</taxon>
        <taxon>Hypocreomycetidae</taxon>
        <taxon>Hypocreales</taxon>
        <taxon>Nectriaceae</taxon>
        <taxon>Fusarium</taxon>
        <taxon>Fusarium fujikuroi species complex</taxon>
    </lineage>
</organism>
<reference evidence="1 2" key="1">
    <citation type="submission" date="2020-05" db="EMBL/GenBank/DDBJ databases">
        <title>Identification and distribution of gene clusters putatively required for synthesis of sphingolipid metabolism inhibitors in phylogenetically diverse species of the filamentous fungus Fusarium.</title>
        <authorList>
            <person name="Kim H.-S."/>
            <person name="Busman M."/>
            <person name="Brown D.W."/>
            <person name="Divon H."/>
            <person name="Uhlig S."/>
            <person name="Proctor R.H."/>
        </authorList>
    </citation>
    <scope>NUCLEOTIDE SEQUENCE [LARGE SCALE GENOMIC DNA]</scope>
    <source>
        <strain evidence="1 2">NRRL 66235</strain>
    </source>
</reference>
<gene>
    <name evidence="1" type="ORF">FMUND_315</name>
</gene>
<protein>
    <submittedName>
        <fullName evidence="1">Uncharacterized protein</fullName>
    </submittedName>
</protein>
<dbReference type="InterPro" id="IPR025213">
    <property type="entry name" value="Sim4_Fta2"/>
</dbReference>
<dbReference type="Proteomes" id="UP000544331">
    <property type="component" value="Unassembled WGS sequence"/>
</dbReference>
<dbReference type="Pfam" id="PF13095">
    <property type="entry name" value="FTA2"/>
    <property type="match status" value="1"/>
</dbReference>